<dbReference type="Gene3D" id="1.10.580.10">
    <property type="entry name" value="Citrate Synthase, domain 1"/>
    <property type="match status" value="1"/>
</dbReference>
<proteinExistence type="predicted"/>
<comment type="caution">
    <text evidence="1">The sequence shown here is derived from an EMBL/GenBank/DDBJ whole genome shotgun (WGS) entry which is preliminary data.</text>
</comment>
<dbReference type="InParanoid" id="A0A1V9X7D2"/>
<name>A0A1V9X7D2_9ACAR</name>
<organism evidence="1 2">
    <name type="scientific">Tropilaelaps mercedesae</name>
    <dbReference type="NCBI Taxonomy" id="418985"/>
    <lineage>
        <taxon>Eukaryota</taxon>
        <taxon>Metazoa</taxon>
        <taxon>Ecdysozoa</taxon>
        <taxon>Arthropoda</taxon>
        <taxon>Chelicerata</taxon>
        <taxon>Arachnida</taxon>
        <taxon>Acari</taxon>
        <taxon>Parasitiformes</taxon>
        <taxon>Mesostigmata</taxon>
        <taxon>Gamasina</taxon>
        <taxon>Dermanyssoidea</taxon>
        <taxon>Laelapidae</taxon>
        <taxon>Tropilaelaps</taxon>
    </lineage>
</organism>
<dbReference type="STRING" id="418985.A0A1V9X7D2"/>
<reference evidence="1 2" key="1">
    <citation type="journal article" date="2017" name="Gigascience">
        <title>Draft genome of the honey bee ectoparasitic mite, Tropilaelaps mercedesae, is shaped by the parasitic life history.</title>
        <authorList>
            <person name="Dong X."/>
            <person name="Armstrong S.D."/>
            <person name="Xia D."/>
            <person name="Makepeace B.L."/>
            <person name="Darby A.C."/>
            <person name="Kadowaki T."/>
        </authorList>
    </citation>
    <scope>NUCLEOTIDE SEQUENCE [LARGE SCALE GENOMIC DNA]</scope>
    <source>
        <strain evidence="1">Wuxi-XJTLU</strain>
    </source>
</reference>
<evidence type="ECO:0000313" key="2">
    <source>
        <dbReference type="Proteomes" id="UP000192247"/>
    </source>
</evidence>
<dbReference type="InterPro" id="IPR016142">
    <property type="entry name" value="Citrate_synth-like_lrg_a-sub"/>
</dbReference>
<gene>
    <name evidence="1" type="ORF">BIW11_04376</name>
</gene>
<dbReference type="EMBL" id="MNPL01021151">
    <property type="protein sequence ID" value="OQR69414.1"/>
    <property type="molecule type" value="Genomic_DNA"/>
</dbReference>
<protein>
    <submittedName>
        <fullName evidence="1">Knockdown</fullName>
    </submittedName>
</protein>
<evidence type="ECO:0000313" key="1">
    <source>
        <dbReference type="EMBL" id="OQR69414.1"/>
    </source>
</evidence>
<dbReference type="Proteomes" id="UP000192247">
    <property type="component" value="Unassembled WGS sequence"/>
</dbReference>
<accession>A0A1V9X7D2</accession>
<dbReference type="AlphaFoldDB" id="A0A1V9X7D2"/>
<dbReference type="OrthoDB" id="8017587at2759"/>
<sequence length="173" mass="18853">MPSALHPMTQFACAIAAAGQESVFAKAFDQPNLPPSQLNHVDIPLRLPQGVKKCTYWEYALKGALTPASSIASNSCHLLKPVSPASPDPRIVAGTRLGWQFRSLTRLRFAGLFPWRNMLAHATHLVCSALADPYTALAVGLREISFYTLLFGVSRAMGVLAPLVWNRALFLPI</sequence>
<keyword evidence="2" id="KW-1185">Reference proteome</keyword>